<feature type="transmembrane region" description="Helical" evidence="7">
    <location>
        <begin position="114"/>
        <end position="135"/>
    </location>
</feature>
<evidence type="ECO:0000313" key="10">
    <source>
        <dbReference type="Proteomes" id="UP000467322"/>
    </source>
</evidence>
<keyword evidence="7" id="KW-0349">Heme</keyword>
<dbReference type="GO" id="GO:0020037">
    <property type="term" value="F:heme binding"/>
    <property type="evidence" value="ECO:0007669"/>
    <property type="project" value="UniProtKB-UniRule"/>
</dbReference>
<dbReference type="GO" id="GO:0005886">
    <property type="term" value="C:plasma membrane"/>
    <property type="evidence" value="ECO:0007669"/>
    <property type="project" value="UniProtKB-SubCell"/>
</dbReference>
<comment type="subcellular location">
    <subcellularLocation>
        <location evidence="7">Cell membrane</location>
        <topology evidence="7">Multi-pass membrane protein</topology>
    </subcellularLocation>
    <subcellularLocation>
        <location evidence="1">Membrane</location>
        <topology evidence="1">Multi-pass membrane protein</topology>
    </subcellularLocation>
</comment>
<dbReference type="GO" id="GO:0030091">
    <property type="term" value="P:protein repair"/>
    <property type="evidence" value="ECO:0007669"/>
    <property type="project" value="UniProtKB-UniRule"/>
</dbReference>
<evidence type="ECO:0000256" key="1">
    <source>
        <dbReference type="ARBA" id="ARBA00004141"/>
    </source>
</evidence>
<gene>
    <name evidence="7 9" type="primary">msrQ</name>
    <name evidence="9" type="ORF">GQE99_02410</name>
</gene>
<dbReference type="Pfam" id="PF01794">
    <property type="entry name" value="Ferric_reduct"/>
    <property type="match status" value="1"/>
</dbReference>
<feature type="transmembrane region" description="Helical" evidence="7">
    <location>
        <begin position="84"/>
        <end position="102"/>
    </location>
</feature>
<organism evidence="9 10">
    <name type="scientific">Maritimibacter harenae</name>
    <dbReference type="NCBI Taxonomy" id="2606218"/>
    <lineage>
        <taxon>Bacteria</taxon>
        <taxon>Pseudomonadati</taxon>
        <taxon>Pseudomonadota</taxon>
        <taxon>Alphaproteobacteria</taxon>
        <taxon>Rhodobacterales</taxon>
        <taxon>Roseobacteraceae</taxon>
        <taxon>Maritimibacter</taxon>
    </lineage>
</organism>
<keyword evidence="4 7" id="KW-1133">Transmembrane helix</keyword>
<feature type="transmembrane region" description="Helical" evidence="7">
    <location>
        <begin position="179"/>
        <end position="195"/>
    </location>
</feature>
<comment type="subunit">
    <text evidence="7">Heterodimer of a catalytic subunit (MsrP) and a heme-binding subunit (MsrQ).</text>
</comment>
<dbReference type="EMBL" id="WTUX01000006">
    <property type="protein sequence ID" value="MZR11868.1"/>
    <property type="molecule type" value="Genomic_DNA"/>
</dbReference>
<dbReference type="GO" id="GO:0009055">
    <property type="term" value="F:electron transfer activity"/>
    <property type="evidence" value="ECO:0007669"/>
    <property type="project" value="UniProtKB-UniRule"/>
</dbReference>
<evidence type="ECO:0000256" key="6">
    <source>
        <dbReference type="ARBA" id="ARBA00023136"/>
    </source>
</evidence>
<keyword evidence="2 7" id="KW-0813">Transport</keyword>
<keyword evidence="7" id="KW-0249">Electron transport</keyword>
<dbReference type="AlphaFoldDB" id="A0A845M0I7"/>
<keyword evidence="5 7" id="KW-0408">Iron</keyword>
<keyword evidence="7" id="KW-0479">Metal-binding</keyword>
<keyword evidence="10" id="KW-1185">Reference proteome</keyword>
<keyword evidence="7" id="KW-0288">FMN</keyword>
<keyword evidence="7" id="KW-1003">Cell membrane</keyword>
<keyword evidence="6 7" id="KW-0472">Membrane</keyword>
<keyword evidence="3 7" id="KW-0812">Transmembrane</keyword>
<reference evidence="9 10" key="1">
    <citation type="submission" date="2019-12" db="EMBL/GenBank/DDBJ databases">
        <title>Maritimibacter sp. nov. sp. isolated from sea sand.</title>
        <authorList>
            <person name="Kim J."/>
            <person name="Jeong S.E."/>
            <person name="Jung H.S."/>
            <person name="Jeon C.O."/>
        </authorList>
    </citation>
    <scope>NUCLEOTIDE SEQUENCE [LARGE SCALE GENOMIC DNA]</scope>
    <source>
        <strain evidence="9 10">DP07</strain>
    </source>
</reference>
<comment type="cofactor">
    <cofactor evidence="7">
        <name>heme b</name>
        <dbReference type="ChEBI" id="CHEBI:60344"/>
    </cofactor>
    <text evidence="7">Binds 1 heme b (iron(II)-protoporphyrin IX) group per subunit.</text>
</comment>
<dbReference type="Proteomes" id="UP000467322">
    <property type="component" value="Unassembled WGS sequence"/>
</dbReference>
<evidence type="ECO:0000256" key="3">
    <source>
        <dbReference type="ARBA" id="ARBA00022692"/>
    </source>
</evidence>
<comment type="caution">
    <text evidence="9">The sequence shown here is derived from an EMBL/GenBank/DDBJ whole genome shotgun (WGS) entry which is preliminary data.</text>
</comment>
<name>A0A845M0I7_9RHOB</name>
<dbReference type="PANTHER" id="PTHR36964">
    <property type="entry name" value="PROTEIN-METHIONINE-SULFOXIDE REDUCTASE HEME-BINDING SUBUNIT MSRQ"/>
    <property type="match status" value="1"/>
</dbReference>
<dbReference type="GO" id="GO:0010181">
    <property type="term" value="F:FMN binding"/>
    <property type="evidence" value="ECO:0007669"/>
    <property type="project" value="UniProtKB-UniRule"/>
</dbReference>
<comment type="similarity">
    <text evidence="7">Belongs to the MsrQ family.</text>
</comment>
<evidence type="ECO:0000256" key="2">
    <source>
        <dbReference type="ARBA" id="ARBA00022448"/>
    </source>
</evidence>
<evidence type="ECO:0000256" key="7">
    <source>
        <dbReference type="HAMAP-Rule" id="MF_01207"/>
    </source>
</evidence>
<dbReference type="RefSeq" id="WP_161349994.1">
    <property type="nucleotide sequence ID" value="NZ_WTUX01000006.1"/>
</dbReference>
<comment type="function">
    <text evidence="7">Part of the MsrPQ system that repairs oxidized periplasmic proteins containing methionine sulfoxide residues (Met-O), using respiratory chain electrons. Thus protects these proteins from oxidative-stress damage caused by reactive species of oxygen and chlorine generated by the host defense mechanisms. MsrPQ is essential for the maintenance of envelope integrity under bleach stress, rescuing a wide series of structurally unrelated periplasmic proteins from methionine oxidation. MsrQ provides electrons for reduction to the reductase catalytic subunit MsrP, using the quinone pool of the respiratory chain.</text>
</comment>
<keyword evidence="7" id="KW-0285">Flavoprotein</keyword>
<feature type="transmembrane region" description="Helical" evidence="7">
    <location>
        <begin position="53"/>
        <end position="72"/>
    </location>
</feature>
<dbReference type="NCBIfam" id="NF003833">
    <property type="entry name" value="PRK05419.1-5"/>
    <property type="match status" value="1"/>
</dbReference>
<accession>A0A845M0I7</accession>
<dbReference type="GO" id="GO:0016679">
    <property type="term" value="F:oxidoreductase activity, acting on diphenols and related substances as donors"/>
    <property type="evidence" value="ECO:0007669"/>
    <property type="project" value="TreeGrafter"/>
</dbReference>
<feature type="transmembrane region" description="Helical" evidence="7">
    <location>
        <begin position="15"/>
        <end position="33"/>
    </location>
</feature>
<comment type="cofactor">
    <cofactor evidence="7">
        <name>FMN</name>
        <dbReference type="ChEBI" id="CHEBI:58210"/>
    </cofactor>
    <text evidence="7">Binds 1 FMN per subunit.</text>
</comment>
<feature type="domain" description="Ferric oxidoreductase" evidence="8">
    <location>
        <begin position="53"/>
        <end position="163"/>
    </location>
</feature>
<dbReference type="GO" id="GO:0046872">
    <property type="term" value="F:metal ion binding"/>
    <property type="evidence" value="ECO:0007669"/>
    <property type="project" value="UniProtKB-KW"/>
</dbReference>
<dbReference type="PANTHER" id="PTHR36964:SF1">
    <property type="entry name" value="PROTEIN-METHIONINE-SULFOXIDE REDUCTASE HEME-BINDING SUBUNIT MSRQ"/>
    <property type="match status" value="1"/>
</dbReference>
<dbReference type="InterPro" id="IPR013130">
    <property type="entry name" value="Fe3_Rdtase_TM_dom"/>
</dbReference>
<feature type="transmembrane region" description="Helical" evidence="7">
    <location>
        <begin position="155"/>
        <end position="173"/>
    </location>
</feature>
<protein>
    <recommendedName>
        <fullName evidence="7">Protein-methionine-sulfoxide reductase heme-binding subunit MsrQ</fullName>
    </recommendedName>
    <alternativeName>
        <fullName evidence="7">Flavocytochrome MsrQ</fullName>
    </alternativeName>
</protein>
<evidence type="ECO:0000313" key="9">
    <source>
        <dbReference type="EMBL" id="MZR11868.1"/>
    </source>
</evidence>
<dbReference type="InterPro" id="IPR022837">
    <property type="entry name" value="MsrQ-like"/>
</dbReference>
<proteinExistence type="inferred from homology"/>
<sequence>MSPVARSVNQALRKVPAWPIYLIGVIPPVWLFYQGVTGNLGVDPVKKMEHEIGLLGLQVLIATLAITPLFRFTRINLVKFRRALGLVGFFYIVCHLAVWLFLDVQIWSQIWADILKRPYITIGMAGFALLIPLAVTSNDWSMRKLRRTWKTIHKLFYPAIILGGVHFLLLRKGIQLEPVFYLVGIGALLATRIRLPRRSRRAVNA</sequence>
<evidence type="ECO:0000259" key="8">
    <source>
        <dbReference type="Pfam" id="PF01794"/>
    </source>
</evidence>
<evidence type="ECO:0000256" key="5">
    <source>
        <dbReference type="ARBA" id="ARBA00023004"/>
    </source>
</evidence>
<dbReference type="HAMAP" id="MF_01207">
    <property type="entry name" value="MsrQ"/>
    <property type="match status" value="1"/>
</dbReference>
<evidence type="ECO:0000256" key="4">
    <source>
        <dbReference type="ARBA" id="ARBA00022989"/>
    </source>
</evidence>